<protein>
    <submittedName>
        <fullName evidence="1">ISL3 family transposase</fullName>
    </submittedName>
</protein>
<proteinExistence type="predicted"/>
<dbReference type="Proteomes" id="UP000565262">
    <property type="component" value="Unassembled WGS sequence"/>
</dbReference>
<dbReference type="EMBL" id="JACJFM010000024">
    <property type="protein sequence ID" value="MBB1488206.1"/>
    <property type="molecule type" value="Genomic_DNA"/>
</dbReference>
<dbReference type="AlphaFoldDB" id="A0A839IVS8"/>
<name>A0A839IVS8_9GAMM</name>
<evidence type="ECO:0000313" key="1">
    <source>
        <dbReference type="EMBL" id="MBB1488206.1"/>
    </source>
</evidence>
<sequence>MDGNQIFALGLGLEAPWKLVDQHLDVSSSPHQLHLTVEADRGSLFPCPECGQACPAHDYKELTWRHLN</sequence>
<feature type="non-terminal residue" evidence="1">
    <location>
        <position position="68"/>
    </location>
</feature>
<reference evidence="1 2" key="1">
    <citation type="submission" date="2020-08" db="EMBL/GenBank/DDBJ databases">
        <title>Oceanospirillum sp. nov. isolated from marine sediment.</title>
        <authorList>
            <person name="Ji X."/>
        </authorList>
    </citation>
    <scope>NUCLEOTIDE SEQUENCE [LARGE SCALE GENOMIC DNA]</scope>
    <source>
        <strain evidence="1 2">D5</strain>
    </source>
</reference>
<evidence type="ECO:0000313" key="2">
    <source>
        <dbReference type="Proteomes" id="UP000565262"/>
    </source>
</evidence>
<organism evidence="1 2">
    <name type="scientific">Oceanospirillum sediminis</name>
    <dbReference type="NCBI Taxonomy" id="2760088"/>
    <lineage>
        <taxon>Bacteria</taxon>
        <taxon>Pseudomonadati</taxon>
        <taxon>Pseudomonadota</taxon>
        <taxon>Gammaproteobacteria</taxon>
        <taxon>Oceanospirillales</taxon>
        <taxon>Oceanospirillaceae</taxon>
        <taxon>Oceanospirillum</taxon>
    </lineage>
</organism>
<comment type="caution">
    <text evidence="1">The sequence shown here is derived from an EMBL/GenBank/DDBJ whole genome shotgun (WGS) entry which is preliminary data.</text>
</comment>
<gene>
    <name evidence="1" type="ORF">H4O21_16510</name>
</gene>
<accession>A0A839IVS8</accession>
<keyword evidence="2" id="KW-1185">Reference proteome</keyword>